<dbReference type="PANTHER" id="PTHR46889:SF4">
    <property type="entry name" value="TRANSPOSASE INSO FOR INSERTION SEQUENCE ELEMENT IS911B-RELATED"/>
    <property type="match status" value="1"/>
</dbReference>
<sequence>GRPVAWSVGPRPTAGLANSSLEAACATLAPGEAPTVHSDRGGHYRWPGWAAICERFGLVRSMSRKGRSPDNARMEGFMAALNEWMRWFREGRISQKLGWLTPDERRAALGYPVL</sequence>
<dbReference type="InterPro" id="IPR012337">
    <property type="entry name" value="RNaseH-like_sf"/>
</dbReference>
<reference evidence="1" key="1">
    <citation type="journal article" date="2021" name="PeerJ">
        <title>Extensive microbial diversity within the chicken gut microbiome revealed by metagenomics and culture.</title>
        <authorList>
            <person name="Gilroy R."/>
            <person name="Ravi A."/>
            <person name="Getino M."/>
            <person name="Pursley I."/>
            <person name="Horton D.L."/>
            <person name="Alikhan N.F."/>
            <person name="Baker D."/>
            <person name="Gharbi K."/>
            <person name="Hall N."/>
            <person name="Watson M."/>
            <person name="Adriaenssens E.M."/>
            <person name="Foster-Nyarko E."/>
            <person name="Jarju S."/>
            <person name="Secka A."/>
            <person name="Antonio M."/>
            <person name="Oren A."/>
            <person name="Chaudhuri R.R."/>
            <person name="La Ragione R."/>
            <person name="Hildebrand F."/>
            <person name="Pallen M.J."/>
        </authorList>
    </citation>
    <scope>NUCLEOTIDE SEQUENCE</scope>
    <source>
        <strain evidence="1">ChiGjej6B6-11269</strain>
    </source>
</reference>
<reference evidence="1" key="2">
    <citation type="submission" date="2021-09" db="EMBL/GenBank/DDBJ databases">
        <authorList>
            <person name="Gilroy R."/>
        </authorList>
    </citation>
    <scope>NUCLEOTIDE SEQUENCE</scope>
    <source>
        <strain evidence="1">ChiGjej6B6-11269</strain>
    </source>
</reference>
<feature type="non-terminal residue" evidence="1">
    <location>
        <position position="1"/>
    </location>
</feature>
<dbReference type="GO" id="GO:0003676">
    <property type="term" value="F:nucleic acid binding"/>
    <property type="evidence" value="ECO:0007669"/>
    <property type="project" value="InterPro"/>
</dbReference>
<evidence type="ECO:0000313" key="2">
    <source>
        <dbReference type="Proteomes" id="UP000786989"/>
    </source>
</evidence>
<dbReference type="SUPFAM" id="SSF53098">
    <property type="entry name" value="Ribonuclease H-like"/>
    <property type="match status" value="1"/>
</dbReference>
<accession>A0A9D2UX51</accession>
<organism evidence="1 2">
    <name type="scientific">Slackia equolifaciens</name>
    <dbReference type="NCBI Taxonomy" id="498718"/>
    <lineage>
        <taxon>Bacteria</taxon>
        <taxon>Bacillati</taxon>
        <taxon>Actinomycetota</taxon>
        <taxon>Coriobacteriia</taxon>
        <taxon>Eggerthellales</taxon>
        <taxon>Eggerthellaceae</taxon>
        <taxon>Slackia</taxon>
    </lineage>
</organism>
<dbReference type="InterPro" id="IPR036397">
    <property type="entry name" value="RNaseH_sf"/>
</dbReference>
<gene>
    <name evidence="1" type="ORF">K8U77_06375</name>
</gene>
<dbReference type="PANTHER" id="PTHR46889">
    <property type="entry name" value="TRANSPOSASE INSF FOR INSERTION SEQUENCE IS3B-RELATED"/>
    <property type="match status" value="1"/>
</dbReference>
<protein>
    <submittedName>
        <fullName evidence="1">IS3 family transposase</fullName>
    </submittedName>
</protein>
<dbReference type="EMBL" id="DYWI01000119">
    <property type="protein sequence ID" value="HJF65724.1"/>
    <property type="molecule type" value="Genomic_DNA"/>
</dbReference>
<proteinExistence type="predicted"/>
<dbReference type="Proteomes" id="UP000786989">
    <property type="component" value="Unassembled WGS sequence"/>
</dbReference>
<comment type="caution">
    <text evidence="1">The sequence shown here is derived from an EMBL/GenBank/DDBJ whole genome shotgun (WGS) entry which is preliminary data.</text>
</comment>
<dbReference type="AlphaFoldDB" id="A0A9D2UX51"/>
<dbReference type="Gene3D" id="3.30.420.10">
    <property type="entry name" value="Ribonuclease H-like superfamily/Ribonuclease H"/>
    <property type="match status" value="1"/>
</dbReference>
<dbReference type="InterPro" id="IPR050900">
    <property type="entry name" value="Transposase_IS3/IS150/IS904"/>
</dbReference>
<evidence type="ECO:0000313" key="1">
    <source>
        <dbReference type="EMBL" id="HJF65724.1"/>
    </source>
</evidence>
<name>A0A9D2UX51_9ACTN</name>